<sequence length="505" mass="53136">MFCYPKLAGGTALATLMLAQTAAAEITPAQVWDDLRGYMQGYGYTVTAETVSDGDVLTLTDLTTTIPIPEDDVTVVMVMPELTLSATGDGAVDVAWPAEMPITFDIAEGDEQISATLLYETTDLEATVSGEPGATGWAYSASSARISLADLVVEGVSLPREVVRGEILLDGLVGTSQMTTGTLRDIAQEMKIGALSYDFAGRDPDNTDNTLLFQGGMTDLAYTGTGTLPVDMDSDDPMAVMAVMDVNGSFSYSGGSAQFNGVEDGEAASFASSSEGGSMGVSLAPEAWNFDFLVNGYDVQVQGGDLPFPVSLSAGELGGNFAMPVARSEAPQDIAAGLTLGDFQMNDLIWNIFDPAGQLPRDPATVQIDLTGKVRMLYDLFDPAQAEALEMAEVPAELHELTLNTLVVDAIGAVLTATGAFTFDNSDLQTFDGLPRPQGTLTAELRGANALIDKLVAMGLLPEEQAMGARMMMGMFAVNQGDDTLSSTLEVNEQGHVIANGQRIQ</sequence>
<name>A0A975ZMT6_9RHOB</name>
<dbReference type="GeneID" id="80817773"/>
<dbReference type="InterPro" id="IPR018666">
    <property type="entry name" value="DUF2125"/>
</dbReference>
<dbReference type="RefSeq" id="WP_074835901.1">
    <property type="nucleotide sequence ID" value="NZ_FNYY01000004.1"/>
</dbReference>
<feature type="signal peptide" evidence="1">
    <location>
        <begin position="1"/>
        <end position="24"/>
    </location>
</feature>
<evidence type="ECO:0000313" key="2">
    <source>
        <dbReference type="EMBL" id="SEJ21723.1"/>
    </source>
</evidence>
<keyword evidence="3" id="KW-1185">Reference proteome</keyword>
<comment type="caution">
    <text evidence="2">The sequence shown here is derived from an EMBL/GenBank/DDBJ whole genome shotgun (WGS) entry which is preliminary data.</text>
</comment>
<organism evidence="2 3">
    <name type="scientific">Marinovum algicola</name>
    <dbReference type="NCBI Taxonomy" id="42444"/>
    <lineage>
        <taxon>Bacteria</taxon>
        <taxon>Pseudomonadati</taxon>
        <taxon>Pseudomonadota</taxon>
        <taxon>Alphaproteobacteria</taxon>
        <taxon>Rhodobacterales</taxon>
        <taxon>Roseobacteraceae</taxon>
        <taxon>Marinovum</taxon>
    </lineage>
</organism>
<dbReference type="AlphaFoldDB" id="A0A975ZMT6"/>
<evidence type="ECO:0000256" key="1">
    <source>
        <dbReference type="SAM" id="SignalP"/>
    </source>
</evidence>
<reference evidence="2 3" key="1">
    <citation type="submission" date="2016-10" db="EMBL/GenBank/DDBJ databases">
        <authorList>
            <person name="Varghese N."/>
            <person name="Submissions S."/>
        </authorList>
    </citation>
    <scope>NUCLEOTIDE SEQUENCE [LARGE SCALE GENOMIC DNA]</scope>
    <source>
        <strain evidence="2 3">FF3</strain>
    </source>
</reference>
<dbReference type="Pfam" id="PF09898">
    <property type="entry name" value="DUF2125"/>
    <property type="match status" value="1"/>
</dbReference>
<dbReference type="Proteomes" id="UP000182932">
    <property type="component" value="Unassembled WGS sequence"/>
</dbReference>
<feature type="chain" id="PRO_5037859832" description="DUF2125 domain-containing protein" evidence="1">
    <location>
        <begin position="25"/>
        <end position="505"/>
    </location>
</feature>
<keyword evidence="1" id="KW-0732">Signal</keyword>
<proteinExistence type="predicted"/>
<evidence type="ECO:0008006" key="4">
    <source>
        <dbReference type="Google" id="ProtNLM"/>
    </source>
</evidence>
<protein>
    <recommendedName>
        <fullName evidence="4">DUF2125 domain-containing protein</fullName>
    </recommendedName>
</protein>
<gene>
    <name evidence="2" type="ORF">SAMN04487940_10483</name>
</gene>
<accession>A0A975ZMT6</accession>
<evidence type="ECO:0000313" key="3">
    <source>
        <dbReference type="Proteomes" id="UP000182932"/>
    </source>
</evidence>
<dbReference type="EMBL" id="FNYY01000004">
    <property type="protein sequence ID" value="SEJ21723.1"/>
    <property type="molecule type" value="Genomic_DNA"/>
</dbReference>